<feature type="transmembrane region" description="Helical" evidence="7">
    <location>
        <begin position="112"/>
        <end position="129"/>
    </location>
</feature>
<sequence>MNERAAEDTGGHFAAFRHRPYLIYWLARAATVFAAQIQIVALGWQVYDLTRNPLHLGLIGLSQFLPALLLVLVTGAVADRFSRRKIMAICLVGMAAISSGFFVFTASGSQTIWVVFLLLAGFGTARAFFGPATQALLPNIVPPTLLSKAIALNSSAWQLATVLGPVAGGLLYGVSPLIAYGSSATLLVLAAGLVFLIPRPDQRTEAEAPSLDLLLAGFKYIWKEKIVFGAISLDLFAVLLGGATALLPVFARDILQVGEEGLGLLRAAPGVGAIAVAIWLATHNIRDHAGLWMFFFVAVFGAFTIVFGASPYAWLSIVALAGLGAADMVSVYIRETLIQLWTPDRVRGRVNAVNMVFIGASNELGEFRAGVMAAFIGAKATVIAGGAGTILVAALWARMFPDLRKARRLDGRA</sequence>
<dbReference type="PROSITE" id="PS50850">
    <property type="entry name" value="MFS"/>
    <property type="match status" value="1"/>
</dbReference>
<evidence type="ECO:0000313" key="9">
    <source>
        <dbReference type="EMBL" id="MFC2927008.1"/>
    </source>
</evidence>
<feature type="transmembrane region" description="Helical" evidence="7">
    <location>
        <begin position="226"/>
        <end position="251"/>
    </location>
</feature>
<gene>
    <name evidence="9" type="ORF">ACFOOR_12900</name>
</gene>
<name>A0ABV7A070_9PROT</name>
<evidence type="ECO:0000256" key="3">
    <source>
        <dbReference type="ARBA" id="ARBA00022475"/>
    </source>
</evidence>
<evidence type="ECO:0000256" key="5">
    <source>
        <dbReference type="ARBA" id="ARBA00022989"/>
    </source>
</evidence>
<dbReference type="CDD" id="cd06173">
    <property type="entry name" value="MFS_MefA_like"/>
    <property type="match status" value="1"/>
</dbReference>
<keyword evidence="4 7" id="KW-0812">Transmembrane</keyword>
<keyword evidence="6 7" id="KW-0472">Membrane</keyword>
<dbReference type="InterPro" id="IPR010290">
    <property type="entry name" value="TM_effector"/>
</dbReference>
<feature type="transmembrane region" description="Helical" evidence="7">
    <location>
        <begin position="21"/>
        <end position="47"/>
    </location>
</feature>
<keyword evidence="10" id="KW-1185">Reference proteome</keyword>
<dbReference type="Gene3D" id="1.20.1250.20">
    <property type="entry name" value="MFS general substrate transporter like domains"/>
    <property type="match status" value="1"/>
</dbReference>
<accession>A0ABV7A070</accession>
<evidence type="ECO:0000256" key="7">
    <source>
        <dbReference type="SAM" id="Phobius"/>
    </source>
</evidence>
<evidence type="ECO:0000256" key="4">
    <source>
        <dbReference type="ARBA" id="ARBA00022692"/>
    </source>
</evidence>
<reference evidence="10" key="1">
    <citation type="journal article" date="2019" name="Int. J. Syst. Evol. Microbiol.">
        <title>The Global Catalogue of Microorganisms (GCM) 10K type strain sequencing project: providing services to taxonomists for standard genome sequencing and annotation.</title>
        <authorList>
            <consortium name="The Broad Institute Genomics Platform"/>
            <consortium name="The Broad Institute Genome Sequencing Center for Infectious Disease"/>
            <person name="Wu L."/>
            <person name="Ma J."/>
        </authorList>
    </citation>
    <scope>NUCLEOTIDE SEQUENCE [LARGE SCALE GENOMIC DNA]</scope>
    <source>
        <strain evidence="10">KCTC 52487</strain>
    </source>
</reference>
<protein>
    <submittedName>
        <fullName evidence="9">MFS transporter</fullName>
    </submittedName>
</protein>
<feature type="domain" description="Major facilitator superfamily (MFS) profile" evidence="8">
    <location>
        <begin position="1"/>
        <end position="202"/>
    </location>
</feature>
<feature type="transmembrane region" description="Helical" evidence="7">
    <location>
        <begin position="371"/>
        <end position="397"/>
    </location>
</feature>
<dbReference type="PANTHER" id="PTHR23513:SF9">
    <property type="entry name" value="ENTEROBACTIN EXPORTER ENTS"/>
    <property type="match status" value="1"/>
</dbReference>
<evidence type="ECO:0000259" key="8">
    <source>
        <dbReference type="PROSITE" id="PS50850"/>
    </source>
</evidence>
<feature type="transmembrane region" description="Helical" evidence="7">
    <location>
        <begin position="53"/>
        <end position="74"/>
    </location>
</feature>
<dbReference type="PANTHER" id="PTHR23513">
    <property type="entry name" value="INTEGRAL MEMBRANE EFFLUX PROTEIN-RELATED"/>
    <property type="match status" value="1"/>
</dbReference>
<feature type="transmembrane region" description="Helical" evidence="7">
    <location>
        <begin position="177"/>
        <end position="197"/>
    </location>
</feature>
<feature type="transmembrane region" description="Helical" evidence="7">
    <location>
        <begin position="263"/>
        <end position="282"/>
    </location>
</feature>
<keyword evidence="2" id="KW-0813">Transport</keyword>
<organism evidence="9 10">
    <name type="scientific">Hyphobacterium vulgare</name>
    <dbReference type="NCBI Taxonomy" id="1736751"/>
    <lineage>
        <taxon>Bacteria</taxon>
        <taxon>Pseudomonadati</taxon>
        <taxon>Pseudomonadota</taxon>
        <taxon>Alphaproteobacteria</taxon>
        <taxon>Maricaulales</taxon>
        <taxon>Maricaulaceae</taxon>
        <taxon>Hyphobacterium</taxon>
    </lineage>
</organism>
<evidence type="ECO:0000256" key="6">
    <source>
        <dbReference type="ARBA" id="ARBA00023136"/>
    </source>
</evidence>
<proteinExistence type="predicted"/>
<keyword evidence="5 7" id="KW-1133">Transmembrane helix</keyword>
<dbReference type="EMBL" id="JBHRSV010000028">
    <property type="protein sequence ID" value="MFC2927008.1"/>
    <property type="molecule type" value="Genomic_DNA"/>
</dbReference>
<dbReference type="SUPFAM" id="SSF103473">
    <property type="entry name" value="MFS general substrate transporter"/>
    <property type="match status" value="1"/>
</dbReference>
<dbReference type="Pfam" id="PF05977">
    <property type="entry name" value="MFS_3"/>
    <property type="match status" value="1"/>
</dbReference>
<comment type="caution">
    <text evidence="9">The sequence shown here is derived from an EMBL/GenBank/DDBJ whole genome shotgun (WGS) entry which is preliminary data.</text>
</comment>
<dbReference type="InterPro" id="IPR036259">
    <property type="entry name" value="MFS_trans_sf"/>
</dbReference>
<evidence type="ECO:0000256" key="2">
    <source>
        <dbReference type="ARBA" id="ARBA00022448"/>
    </source>
</evidence>
<evidence type="ECO:0000313" key="10">
    <source>
        <dbReference type="Proteomes" id="UP001595379"/>
    </source>
</evidence>
<feature type="transmembrane region" description="Helical" evidence="7">
    <location>
        <begin position="289"/>
        <end position="307"/>
    </location>
</feature>
<evidence type="ECO:0000256" key="1">
    <source>
        <dbReference type="ARBA" id="ARBA00004651"/>
    </source>
</evidence>
<keyword evidence="3" id="KW-1003">Cell membrane</keyword>
<dbReference type="InterPro" id="IPR020846">
    <property type="entry name" value="MFS_dom"/>
</dbReference>
<feature type="transmembrane region" description="Helical" evidence="7">
    <location>
        <begin position="86"/>
        <end position="106"/>
    </location>
</feature>
<dbReference type="RefSeq" id="WP_343162997.1">
    <property type="nucleotide sequence ID" value="NZ_JBHRSV010000028.1"/>
</dbReference>
<feature type="transmembrane region" description="Helical" evidence="7">
    <location>
        <begin position="150"/>
        <end position="171"/>
    </location>
</feature>
<dbReference type="Proteomes" id="UP001595379">
    <property type="component" value="Unassembled WGS sequence"/>
</dbReference>
<comment type="subcellular location">
    <subcellularLocation>
        <location evidence="1">Cell membrane</location>
        <topology evidence="1">Multi-pass membrane protein</topology>
    </subcellularLocation>
</comment>